<organism evidence="2 3">
    <name type="scientific">Arthrobotrys musiformis</name>
    <dbReference type="NCBI Taxonomy" id="47236"/>
    <lineage>
        <taxon>Eukaryota</taxon>
        <taxon>Fungi</taxon>
        <taxon>Dikarya</taxon>
        <taxon>Ascomycota</taxon>
        <taxon>Pezizomycotina</taxon>
        <taxon>Orbiliomycetes</taxon>
        <taxon>Orbiliales</taxon>
        <taxon>Orbiliaceae</taxon>
        <taxon>Arthrobotrys</taxon>
    </lineage>
</organism>
<name>A0AAV9WQN3_9PEZI</name>
<protein>
    <submittedName>
        <fullName evidence="2">Uncharacterized protein</fullName>
    </submittedName>
</protein>
<feature type="compositionally biased region" description="Basic and acidic residues" evidence="1">
    <location>
        <begin position="107"/>
        <end position="127"/>
    </location>
</feature>
<evidence type="ECO:0000313" key="2">
    <source>
        <dbReference type="EMBL" id="KAK6511805.1"/>
    </source>
</evidence>
<evidence type="ECO:0000313" key="3">
    <source>
        <dbReference type="Proteomes" id="UP001370758"/>
    </source>
</evidence>
<sequence length="219" mass="24561">MVRVIIYSSGAHYGPLKPAAPLRYDMRNVTNPPRQLRGNMDGRSKKLRDHLMDNKDFVALLEAIRCDILREIERLQKLGCGEAEGAEVGVGADKEADTTHEIQQGRGETEPEHSIDADSHDNEHPTSDEDDTGDATTIHADRSITDNENGPTVVVNCFCHLGRHRSASMVEELARLKWPPGTDIEVIHRDIDKDRRNSKKQKRAGKSSRMRGDNEFAED</sequence>
<feature type="region of interest" description="Disordered" evidence="1">
    <location>
        <begin position="188"/>
        <end position="219"/>
    </location>
</feature>
<accession>A0AAV9WQN3</accession>
<feature type="region of interest" description="Disordered" evidence="1">
    <location>
        <begin position="89"/>
        <end position="136"/>
    </location>
</feature>
<feature type="compositionally biased region" description="Basic and acidic residues" evidence="1">
    <location>
        <begin position="210"/>
        <end position="219"/>
    </location>
</feature>
<dbReference type="AlphaFoldDB" id="A0AAV9WQN3"/>
<dbReference type="Proteomes" id="UP001370758">
    <property type="component" value="Unassembled WGS sequence"/>
</dbReference>
<dbReference type="EMBL" id="JAVHJL010000001">
    <property type="protein sequence ID" value="KAK6511805.1"/>
    <property type="molecule type" value="Genomic_DNA"/>
</dbReference>
<proteinExistence type="predicted"/>
<gene>
    <name evidence="2" type="ORF">TWF481_000711</name>
</gene>
<reference evidence="2 3" key="1">
    <citation type="submission" date="2023-08" db="EMBL/GenBank/DDBJ databases">
        <authorList>
            <person name="Palmer J.M."/>
        </authorList>
    </citation>
    <scope>NUCLEOTIDE SEQUENCE [LARGE SCALE GENOMIC DNA]</scope>
    <source>
        <strain evidence="2 3">TWF481</strain>
    </source>
</reference>
<keyword evidence="3" id="KW-1185">Reference proteome</keyword>
<feature type="compositionally biased region" description="Basic residues" evidence="1">
    <location>
        <begin position="196"/>
        <end position="209"/>
    </location>
</feature>
<comment type="caution">
    <text evidence="2">The sequence shown here is derived from an EMBL/GenBank/DDBJ whole genome shotgun (WGS) entry which is preliminary data.</text>
</comment>
<evidence type="ECO:0000256" key="1">
    <source>
        <dbReference type="SAM" id="MobiDB-lite"/>
    </source>
</evidence>